<reference evidence="2 3" key="1">
    <citation type="submission" date="2022-01" db="EMBL/GenBank/DDBJ databases">
        <title>Whole genome-based taxonomy of the Shewanellaceae.</title>
        <authorList>
            <person name="Martin-Rodriguez A.J."/>
        </authorList>
    </citation>
    <scope>NUCLEOTIDE SEQUENCE [LARGE SCALE GENOMIC DNA]</scope>
    <source>
        <strain evidence="2 3">DSM 24955</strain>
    </source>
</reference>
<evidence type="ECO:0008006" key="4">
    <source>
        <dbReference type="Google" id="ProtNLM"/>
    </source>
</evidence>
<keyword evidence="1" id="KW-0472">Membrane</keyword>
<name>A0ABT0KKA4_9GAMM</name>
<proteinExistence type="predicted"/>
<keyword evidence="1" id="KW-1133">Transmembrane helix</keyword>
<evidence type="ECO:0000256" key="1">
    <source>
        <dbReference type="SAM" id="Phobius"/>
    </source>
</evidence>
<dbReference type="Proteomes" id="UP001202134">
    <property type="component" value="Unassembled WGS sequence"/>
</dbReference>
<feature type="transmembrane region" description="Helical" evidence="1">
    <location>
        <begin position="12"/>
        <end position="31"/>
    </location>
</feature>
<accession>A0ABT0KKA4</accession>
<dbReference type="InterPro" id="IPR009883">
    <property type="entry name" value="YgfX"/>
</dbReference>
<keyword evidence="1" id="KW-0812">Transmembrane</keyword>
<comment type="caution">
    <text evidence="2">The sequence shown here is derived from an EMBL/GenBank/DDBJ whole genome shotgun (WGS) entry which is preliminary data.</text>
</comment>
<gene>
    <name evidence="2" type="ORF">L2737_01565</name>
</gene>
<protein>
    <recommendedName>
        <fullName evidence="4">Toxin CptA</fullName>
    </recommendedName>
</protein>
<feature type="transmembrane region" description="Helical" evidence="1">
    <location>
        <begin position="82"/>
        <end position="100"/>
    </location>
</feature>
<evidence type="ECO:0000313" key="3">
    <source>
        <dbReference type="Proteomes" id="UP001202134"/>
    </source>
</evidence>
<feature type="transmembrane region" description="Helical" evidence="1">
    <location>
        <begin position="38"/>
        <end position="56"/>
    </location>
</feature>
<sequence length="141" mass="16300">MHVTLSASFNQFLSHIVLICVCLTSFLLWPVSHFVGLSILRGLTLLAATAFFIWNINQLRRQRCDLYLSETGDGTLDHNAFVVWRSAIATVFACVIFIEFESSSSKKKKRQLLIVWSDMLTDKDYRQLCRQLNKLKRNQDN</sequence>
<organism evidence="2 3">
    <name type="scientific">Shewanella electrodiphila</name>
    <dbReference type="NCBI Taxonomy" id="934143"/>
    <lineage>
        <taxon>Bacteria</taxon>
        <taxon>Pseudomonadati</taxon>
        <taxon>Pseudomonadota</taxon>
        <taxon>Gammaproteobacteria</taxon>
        <taxon>Alteromonadales</taxon>
        <taxon>Shewanellaceae</taxon>
        <taxon>Shewanella</taxon>
    </lineage>
</organism>
<dbReference type="RefSeq" id="WP_248954524.1">
    <property type="nucleotide sequence ID" value="NZ_JAKIKU010000001.1"/>
</dbReference>
<keyword evidence="3" id="KW-1185">Reference proteome</keyword>
<dbReference type="Pfam" id="PF07254">
    <property type="entry name" value="Cpta_toxin"/>
    <property type="match status" value="1"/>
</dbReference>
<dbReference type="EMBL" id="JAKIKU010000001">
    <property type="protein sequence ID" value="MCL1044021.1"/>
    <property type="molecule type" value="Genomic_DNA"/>
</dbReference>
<evidence type="ECO:0000313" key="2">
    <source>
        <dbReference type="EMBL" id="MCL1044021.1"/>
    </source>
</evidence>